<organism evidence="3 4">
    <name type="scientific">Amanita thiersii Skay4041</name>
    <dbReference type="NCBI Taxonomy" id="703135"/>
    <lineage>
        <taxon>Eukaryota</taxon>
        <taxon>Fungi</taxon>
        <taxon>Dikarya</taxon>
        <taxon>Basidiomycota</taxon>
        <taxon>Agaricomycotina</taxon>
        <taxon>Agaricomycetes</taxon>
        <taxon>Agaricomycetidae</taxon>
        <taxon>Agaricales</taxon>
        <taxon>Pluteineae</taxon>
        <taxon>Amanitaceae</taxon>
        <taxon>Amanita</taxon>
    </lineage>
</organism>
<feature type="transmembrane region" description="Helical" evidence="1">
    <location>
        <begin position="512"/>
        <end position="532"/>
    </location>
</feature>
<feature type="chain" id="PRO_5012405618" description="WW domain-containing protein" evidence="2">
    <location>
        <begin position="22"/>
        <end position="655"/>
    </location>
</feature>
<dbReference type="AlphaFoldDB" id="A0A2A9NFF2"/>
<evidence type="ECO:0000313" key="3">
    <source>
        <dbReference type="EMBL" id="PFH49339.1"/>
    </source>
</evidence>
<dbReference type="Proteomes" id="UP000242287">
    <property type="component" value="Unassembled WGS sequence"/>
</dbReference>
<evidence type="ECO:0000256" key="1">
    <source>
        <dbReference type="SAM" id="Phobius"/>
    </source>
</evidence>
<feature type="transmembrane region" description="Helical" evidence="1">
    <location>
        <begin position="461"/>
        <end position="480"/>
    </location>
</feature>
<accession>A0A2A9NFF2</accession>
<keyword evidence="2" id="KW-0732">Signal</keyword>
<feature type="signal peptide" evidence="2">
    <location>
        <begin position="1"/>
        <end position="21"/>
    </location>
</feature>
<protein>
    <recommendedName>
        <fullName evidence="5">WW domain-containing protein</fullName>
    </recommendedName>
</protein>
<sequence length="655" mass="74287">MHLNFLRRLILLLRRFASLISFFKSFFRSPINSKVISHSQYPANHPPLPSNNQALEAYLTDETYTPGQSSNSETRPASFLPDLPSKTIDTSQLAISEHIEGLVAVHASEYQRYERSIVFPREYRDDYYLDPLTLSFASPIKVGRWESRIHPEGMLYFYDTERNVVTDAYLHNQSTRSIIDGYVDKIEAYISEHALASILPKNRTLVLEIRTRTGRCGYYFVDHDNQCLFWLEPYDAYDMIDYLKVKMSLPIFEWEMRAQYWRHNELFPDNIPLSSATLKACKDWLVFALGDVITSSQSMSFFSLDELEKLLSIVDGMNVGEINNDKNGGRGVGSAWILYRTMSIICRERFLNLHGQHGARLNMEQTIHDPRKDGTLIKFVSPLLLFGPSEYFANLCRISVDSIVKKVNWTRFLNQVTDEWKNHTLFATVLLNANVALLAIQSVDAASPDFGKRASTQRASYLSTVTSVGAIFLGLTLVRLHRKADIVFLVNRSVSVIGLELLAILYALPYALVMWSTITFFTAFSIFCYSFGDALTDLLISLSCFLIALMLAWSISTSYETTPYWKFSMVVWYERFGGWIGGLLNRWREAESGSSAGCISLGVCGRVNWHTWWPRRRKGGKVVVGDDGDHVGMADKNGDPDVGNTSANAICQGAV</sequence>
<proteinExistence type="predicted"/>
<evidence type="ECO:0000256" key="2">
    <source>
        <dbReference type="SAM" id="SignalP"/>
    </source>
</evidence>
<feature type="transmembrane region" description="Helical" evidence="1">
    <location>
        <begin position="538"/>
        <end position="559"/>
    </location>
</feature>
<evidence type="ECO:0000313" key="4">
    <source>
        <dbReference type="Proteomes" id="UP000242287"/>
    </source>
</evidence>
<name>A0A2A9NFF2_9AGAR</name>
<dbReference type="OrthoDB" id="2657661at2759"/>
<keyword evidence="1" id="KW-0812">Transmembrane</keyword>
<reference evidence="3 4" key="1">
    <citation type="submission" date="2014-02" db="EMBL/GenBank/DDBJ databases">
        <title>Transposable element dynamics among asymbiotic and ectomycorrhizal Amanita fungi.</title>
        <authorList>
            <consortium name="DOE Joint Genome Institute"/>
            <person name="Hess J."/>
            <person name="Skrede I."/>
            <person name="Wolfe B."/>
            <person name="LaButti K."/>
            <person name="Ohm R.A."/>
            <person name="Grigoriev I.V."/>
            <person name="Pringle A."/>
        </authorList>
    </citation>
    <scope>NUCLEOTIDE SEQUENCE [LARGE SCALE GENOMIC DNA]</scope>
    <source>
        <strain evidence="3 4">SKay4041</strain>
    </source>
</reference>
<dbReference type="EMBL" id="KZ302032">
    <property type="protein sequence ID" value="PFH49339.1"/>
    <property type="molecule type" value="Genomic_DNA"/>
</dbReference>
<keyword evidence="4" id="KW-1185">Reference proteome</keyword>
<keyword evidence="1" id="KW-0472">Membrane</keyword>
<gene>
    <name evidence="3" type="ORF">AMATHDRAFT_4988</name>
</gene>
<evidence type="ECO:0008006" key="5">
    <source>
        <dbReference type="Google" id="ProtNLM"/>
    </source>
</evidence>
<keyword evidence="1" id="KW-1133">Transmembrane helix</keyword>